<evidence type="ECO:0000256" key="1">
    <source>
        <dbReference type="SAM" id="MobiDB-lite"/>
    </source>
</evidence>
<accession>A0A8W7PCB4</accession>
<sequence length="118" mass="12039">MGGCDAHPMFQQQGGKVPHLWCCWRCWGCSPTTFLVAESVCSAAHVVANDGTAAGGLGVGGDGDPNRSRCPASTGTGANAMAAAMMQQKRDGPDRDGVRGFLLDPPYAGGSLSSSPLL</sequence>
<feature type="compositionally biased region" description="Basic and acidic residues" evidence="1">
    <location>
        <begin position="88"/>
        <end position="98"/>
    </location>
</feature>
<dbReference type="EnsemblMetazoa" id="ACOM029514-RA">
    <property type="protein sequence ID" value="ACOM029514-PA.1"/>
    <property type="gene ID" value="ACOM029514"/>
</dbReference>
<name>A0A8W7PCB4_ANOCL</name>
<protein>
    <submittedName>
        <fullName evidence="2">Uncharacterized protein</fullName>
    </submittedName>
</protein>
<dbReference type="AlphaFoldDB" id="A0A8W7PCB4"/>
<evidence type="ECO:0000313" key="2">
    <source>
        <dbReference type="EnsemblMetazoa" id="ACOM029514-PA.1"/>
    </source>
</evidence>
<dbReference type="Proteomes" id="UP000075882">
    <property type="component" value="Unassembled WGS sequence"/>
</dbReference>
<organism evidence="2">
    <name type="scientific">Anopheles coluzzii</name>
    <name type="common">African malaria mosquito</name>
    <dbReference type="NCBI Taxonomy" id="1518534"/>
    <lineage>
        <taxon>Eukaryota</taxon>
        <taxon>Metazoa</taxon>
        <taxon>Ecdysozoa</taxon>
        <taxon>Arthropoda</taxon>
        <taxon>Hexapoda</taxon>
        <taxon>Insecta</taxon>
        <taxon>Pterygota</taxon>
        <taxon>Neoptera</taxon>
        <taxon>Endopterygota</taxon>
        <taxon>Diptera</taxon>
        <taxon>Nematocera</taxon>
        <taxon>Culicoidea</taxon>
        <taxon>Culicidae</taxon>
        <taxon>Anophelinae</taxon>
        <taxon>Anopheles</taxon>
    </lineage>
</organism>
<feature type="region of interest" description="Disordered" evidence="1">
    <location>
        <begin position="87"/>
        <end position="118"/>
    </location>
</feature>
<reference evidence="2" key="1">
    <citation type="submission" date="2022-08" db="UniProtKB">
        <authorList>
            <consortium name="EnsemblMetazoa"/>
        </authorList>
    </citation>
    <scope>IDENTIFICATION</scope>
</reference>
<proteinExistence type="predicted"/>